<proteinExistence type="predicted"/>
<reference evidence="2 3" key="1">
    <citation type="journal article" date="2016" name="Nat. Commun.">
        <title>Thousands of microbial genomes shed light on interconnected biogeochemical processes in an aquifer system.</title>
        <authorList>
            <person name="Anantharaman K."/>
            <person name="Brown C.T."/>
            <person name="Hug L.A."/>
            <person name="Sharon I."/>
            <person name="Castelle C.J."/>
            <person name="Probst A.J."/>
            <person name="Thomas B.C."/>
            <person name="Singh A."/>
            <person name="Wilkins M.J."/>
            <person name="Karaoz U."/>
            <person name="Brodie E.L."/>
            <person name="Williams K.H."/>
            <person name="Hubbard S.S."/>
            <person name="Banfield J.F."/>
        </authorList>
    </citation>
    <scope>NUCLEOTIDE SEQUENCE [LARGE SCALE GENOMIC DNA]</scope>
</reference>
<keyword evidence="1" id="KW-0812">Transmembrane</keyword>
<dbReference type="STRING" id="1797729.A3A60_03110"/>
<dbReference type="EMBL" id="MFBS01000010">
    <property type="protein sequence ID" value="OGE10506.1"/>
    <property type="molecule type" value="Genomic_DNA"/>
</dbReference>
<evidence type="ECO:0000313" key="3">
    <source>
        <dbReference type="Proteomes" id="UP000179227"/>
    </source>
</evidence>
<organism evidence="2 3">
    <name type="scientific">Candidatus Curtissbacteria bacterium RIFCSPLOWO2_01_FULL_42_26</name>
    <dbReference type="NCBI Taxonomy" id="1797729"/>
    <lineage>
        <taxon>Bacteria</taxon>
        <taxon>Candidatus Curtissiibacteriota</taxon>
    </lineage>
</organism>
<name>A0A1F5I2A5_9BACT</name>
<gene>
    <name evidence="2" type="ORF">A3A60_03110</name>
</gene>
<comment type="caution">
    <text evidence="2">The sequence shown here is derived from an EMBL/GenBank/DDBJ whole genome shotgun (WGS) entry which is preliminary data.</text>
</comment>
<feature type="transmembrane region" description="Helical" evidence="1">
    <location>
        <begin position="164"/>
        <end position="187"/>
    </location>
</feature>
<keyword evidence="1" id="KW-1133">Transmembrane helix</keyword>
<evidence type="ECO:0000256" key="1">
    <source>
        <dbReference type="SAM" id="Phobius"/>
    </source>
</evidence>
<protein>
    <recommendedName>
        <fullName evidence="4">Polysaccharide chain length determinant N-terminal domain-containing protein</fullName>
    </recommendedName>
</protein>
<keyword evidence="1" id="KW-0472">Membrane</keyword>
<evidence type="ECO:0008006" key="4">
    <source>
        <dbReference type="Google" id="ProtNLM"/>
    </source>
</evidence>
<sequence length="189" mass="20314">MDLREIYKLLRSQIYFVVALVILGAIIGAQSAKFFPSGYSKSQLFFLTTTQSPGPGQDSYFAPYYAQEVARNFTDSAVALMASQEFLQELLPAGSSVTIRKVAPQLIRITAQSPNPADLNGPLEKISKAYNQKIAEISPDAYASQLKAVSPPTPPAFFALNAQILAIAGAVLGLASSLLIVGLKVYLKL</sequence>
<feature type="transmembrane region" description="Helical" evidence="1">
    <location>
        <begin position="12"/>
        <end position="32"/>
    </location>
</feature>
<dbReference type="AlphaFoldDB" id="A0A1F5I2A5"/>
<accession>A0A1F5I2A5</accession>
<evidence type="ECO:0000313" key="2">
    <source>
        <dbReference type="EMBL" id="OGE10506.1"/>
    </source>
</evidence>
<dbReference type="Proteomes" id="UP000179227">
    <property type="component" value="Unassembled WGS sequence"/>
</dbReference>